<comment type="caution">
    <text evidence="1">Lacks conserved residue(s) required for the propagation of feature annotation.</text>
</comment>
<dbReference type="CDD" id="cd00110">
    <property type="entry name" value="LamG"/>
    <property type="match status" value="2"/>
</dbReference>
<dbReference type="InterPro" id="IPR013320">
    <property type="entry name" value="ConA-like_dom_sf"/>
</dbReference>
<evidence type="ECO:0000256" key="1">
    <source>
        <dbReference type="PROSITE-ProRule" id="PRU00122"/>
    </source>
</evidence>
<gene>
    <name evidence="4" type="ORF">PFISCL1PPCAC_10165</name>
</gene>
<accession>A0AAV5VKP0</accession>
<dbReference type="Proteomes" id="UP001432322">
    <property type="component" value="Unassembled WGS sequence"/>
</dbReference>
<dbReference type="PANTHER" id="PTHR15036">
    <property type="entry name" value="PIKACHURIN-LIKE PROTEIN"/>
    <property type="match status" value="1"/>
</dbReference>
<evidence type="ECO:0000313" key="5">
    <source>
        <dbReference type="Proteomes" id="UP001432322"/>
    </source>
</evidence>
<dbReference type="PANTHER" id="PTHR15036:SF67">
    <property type="entry name" value="LAMININ SUBUNIT ALPHA-LIKE PROTEIN"/>
    <property type="match status" value="1"/>
</dbReference>
<keyword evidence="5" id="KW-1185">Reference proteome</keyword>
<dbReference type="PROSITE" id="PS50025">
    <property type="entry name" value="LAM_G_DOMAIN"/>
    <property type="match status" value="2"/>
</dbReference>
<feature type="domain" description="Laminin G" evidence="3">
    <location>
        <begin position="247"/>
        <end position="436"/>
    </location>
</feature>
<proteinExistence type="predicted"/>
<dbReference type="EMBL" id="BTSY01000003">
    <property type="protein sequence ID" value="GMT18868.1"/>
    <property type="molecule type" value="Genomic_DNA"/>
</dbReference>
<dbReference type="Pfam" id="PF00054">
    <property type="entry name" value="Laminin_G_1"/>
    <property type="match status" value="1"/>
</dbReference>
<name>A0AAV5VKP0_9BILA</name>
<sequence length="439" mass="48543">KEEEKKEEKEGETIESELEKPTPTPTTTTSTLAPQKQIDQIPLDGPVKEAFFPETCALGNRHTASLDGYRFGVVPHTRLDFDTTPDSFDKAGTLTMEIRPDGAFGPIFYAADAQQSDFISVYLTGGTVALAFNTGSGKMILTSTVRVVDGRWHKIKIQRKGNYAQLGVDEEFIDGTGEQSTDSVDFTHPVYVGGVPNSTIMANIGQESTLKQRLDYMGCIKDLAINGKSLGEPIHSEGVQKCSEDREMGLYLGPKGGYALVQHKEPFDTLITEILFRSRSTDGLIFSIGKVDYVGLFMKDGGLHFTLKTAQGDSCTASYSPPPKTTFCDGHWHHIRLYRKKKLLTMAVDGNSNMKICNDVKGIDFVFKDPIVIGKPLKNMVHDDLTKHETFVGCIKMLDESSKGGPSRKRREEDKYALYETFHDVKTMSGDAHNKCPTS</sequence>
<dbReference type="Pfam" id="PF02210">
    <property type="entry name" value="Laminin_G_2"/>
    <property type="match status" value="1"/>
</dbReference>
<dbReference type="SUPFAM" id="SSF49899">
    <property type="entry name" value="Concanavalin A-like lectins/glucanases"/>
    <property type="match status" value="2"/>
</dbReference>
<dbReference type="InterPro" id="IPR001791">
    <property type="entry name" value="Laminin_G"/>
</dbReference>
<dbReference type="AlphaFoldDB" id="A0AAV5VKP0"/>
<evidence type="ECO:0000259" key="3">
    <source>
        <dbReference type="PROSITE" id="PS50025"/>
    </source>
</evidence>
<feature type="region of interest" description="Disordered" evidence="2">
    <location>
        <begin position="1"/>
        <end position="32"/>
    </location>
</feature>
<reference evidence="4" key="1">
    <citation type="submission" date="2023-10" db="EMBL/GenBank/DDBJ databases">
        <title>Genome assembly of Pristionchus species.</title>
        <authorList>
            <person name="Yoshida K."/>
            <person name="Sommer R.J."/>
        </authorList>
    </citation>
    <scope>NUCLEOTIDE SEQUENCE</scope>
    <source>
        <strain evidence="4">RS5133</strain>
    </source>
</reference>
<dbReference type="SMART" id="SM00282">
    <property type="entry name" value="LamG"/>
    <property type="match status" value="2"/>
</dbReference>
<feature type="non-terminal residue" evidence="4">
    <location>
        <position position="1"/>
    </location>
</feature>
<evidence type="ECO:0000256" key="2">
    <source>
        <dbReference type="SAM" id="MobiDB-lite"/>
    </source>
</evidence>
<feature type="domain" description="Laminin G" evidence="3">
    <location>
        <begin position="68"/>
        <end position="242"/>
    </location>
</feature>
<dbReference type="Gene3D" id="2.60.120.200">
    <property type="match status" value="2"/>
</dbReference>
<evidence type="ECO:0000313" key="4">
    <source>
        <dbReference type="EMBL" id="GMT18868.1"/>
    </source>
</evidence>
<organism evidence="4 5">
    <name type="scientific">Pristionchus fissidentatus</name>
    <dbReference type="NCBI Taxonomy" id="1538716"/>
    <lineage>
        <taxon>Eukaryota</taxon>
        <taxon>Metazoa</taxon>
        <taxon>Ecdysozoa</taxon>
        <taxon>Nematoda</taxon>
        <taxon>Chromadorea</taxon>
        <taxon>Rhabditida</taxon>
        <taxon>Rhabditina</taxon>
        <taxon>Diplogasteromorpha</taxon>
        <taxon>Diplogasteroidea</taxon>
        <taxon>Neodiplogasteridae</taxon>
        <taxon>Pristionchus</taxon>
    </lineage>
</organism>
<protein>
    <recommendedName>
        <fullName evidence="3">Laminin G domain-containing protein</fullName>
    </recommendedName>
</protein>
<feature type="compositionally biased region" description="Basic and acidic residues" evidence="2">
    <location>
        <begin position="1"/>
        <end position="20"/>
    </location>
</feature>
<dbReference type="InterPro" id="IPR050372">
    <property type="entry name" value="Neurexin-related_CASP"/>
</dbReference>
<comment type="caution">
    <text evidence="4">The sequence shown here is derived from an EMBL/GenBank/DDBJ whole genome shotgun (WGS) entry which is preliminary data.</text>
</comment>